<keyword evidence="6 11" id="KW-0378">Hydrolase</keyword>
<keyword evidence="9" id="KW-0072">Autophagy</keyword>
<dbReference type="PANTHER" id="PTHR22624:SF49">
    <property type="entry name" value="CYSTEINE PROTEASE"/>
    <property type="match status" value="1"/>
</dbReference>
<evidence type="ECO:0000313" key="15">
    <source>
        <dbReference type="Proteomes" id="UP000005222"/>
    </source>
</evidence>
<dbReference type="HOGENOM" id="CLU_021259_5_2_1"/>
<dbReference type="GO" id="GO:0000045">
    <property type="term" value="P:autophagosome assembly"/>
    <property type="evidence" value="ECO:0007669"/>
    <property type="project" value="TreeGrafter"/>
</dbReference>
<sequence>MYNGGGSGTDDNDSPNSRVLNPTSQNILKFWNQLVAPQAAQHDCDSQGEVATNSESPSTKETESVVSILGRRYGSSSKEEMEKDIYSRIWFTYRTGFEPIPKDEDGPQPLSFVHSMIFNKNPIPSALDNIHGLFNNQNFTTDVGWGCMIRTSQMLLANAFQLLLLGRDFAYVDGSEKKHSDIIDMFTDEPKTPFSLHNFIKAASDSPLKVKPGEWFGPNAASISIKRLCKSQFDGSVSPSFRVIISESCDIYDDKIGKLLQEIENSEDAILILLPVRLGLNKVSPYYHDSLSSLFCSSQLVGIAGGKPSSSYYFFGSHNGHLLYLDPHYPQSMKASSIYDTFHTNKVQSLKIEDMDPSMLIGILIKSKEDYESFKDSCGVAKNKIIHFHAAEYADRRSSVMTNKSLADFVDITTETRRDDEEFVKIIPNERRENLENTSDLNEEWNIVTSSPTEEHSHENTHDSDIVNISNSMVSQQESA</sequence>
<feature type="compositionally biased region" description="Polar residues" evidence="12">
    <location>
        <begin position="467"/>
        <end position="480"/>
    </location>
</feature>
<dbReference type="GO" id="GO:0004197">
    <property type="term" value="F:cysteine-type endopeptidase activity"/>
    <property type="evidence" value="ECO:0007669"/>
    <property type="project" value="TreeGrafter"/>
</dbReference>
<reference evidence="14 15" key="1">
    <citation type="journal article" date="2012" name="G3 (Bethesda)">
        <title>Pichia sorbitophila, an interspecies yeast hybrid reveals early steps of genome resolution following polyploidization.</title>
        <authorList>
            <person name="Leh Louis V."/>
            <person name="Despons L."/>
            <person name="Friedrich A."/>
            <person name="Martin T."/>
            <person name="Durrens P."/>
            <person name="Casaregola S."/>
            <person name="Neuveglise C."/>
            <person name="Fairhead C."/>
            <person name="Marck C."/>
            <person name="Cruz J.A."/>
            <person name="Straub M.L."/>
            <person name="Kugler V."/>
            <person name="Sacerdot C."/>
            <person name="Uzunov Z."/>
            <person name="Thierry A."/>
            <person name="Weiss S."/>
            <person name="Bleykasten C."/>
            <person name="De Montigny J."/>
            <person name="Jacques N."/>
            <person name="Jung P."/>
            <person name="Lemaire M."/>
            <person name="Mallet S."/>
            <person name="Morel G."/>
            <person name="Richard G.F."/>
            <person name="Sarkar A."/>
            <person name="Savel G."/>
            <person name="Schacherer J."/>
            <person name="Seret M.L."/>
            <person name="Talla E."/>
            <person name="Samson G."/>
            <person name="Jubin C."/>
            <person name="Poulain J."/>
            <person name="Vacherie B."/>
            <person name="Barbe V."/>
            <person name="Pelletier E."/>
            <person name="Sherman D.J."/>
            <person name="Westhof E."/>
            <person name="Weissenbach J."/>
            <person name="Baret P.V."/>
            <person name="Wincker P."/>
            <person name="Gaillardin C."/>
            <person name="Dujon B."/>
            <person name="Souciet J.L."/>
        </authorList>
    </citation>
    <scope>NUCLEOTIDE SEQUENCE [LARGE SCALE GENOMIC DNA]</scope>
    <source>
        <strain evidence="15">ATCC MYA-4447 / BCRC 22081 / CBS 7064 / NBRC 10061 / NRRL Y-12695</strain>
    </source>
</reference>
<evidence type="ECO:0000256" key="1">
    <source>
        <dbReference type="ARBA" id="ARBA00004329"/>
    </source>
</evidence>
<dbReference type="InterPro" id="IPR038765">
    <property type="entry name" value="Papain-like_cys_pep_sf"/>
</dbReference>
<feature type="region of interest" description="Disordered" evidence="12">
    <location>
        <begin position="1"/>
        <end position="22"/>
    </location>
</feature>
<dbReference type="GO" id="GO:0005634">
    <property type="term" value="C:nucleus"/>
    <property type="evidence" value="ECO:0007669"/>
    <property type="project" value="UniProtKB-SubCell"/>
</dbReference>
<dbReference type="GO" id="GO:0034727">
    <property type="term" value="P:piecemeal microautophagy of the nucleus"/>
    <property type="evidence" value="ECO:0007669"/>
    <property type="project" value="TreeGrafter"/>
</dbReference>
<dbReference type="MEROPS" id="C54.001"/>
<dbReference type="STRING" id="559304.G8YNA5"/>
<keyword evidence="15" id="KW-1185">Reference proteome</keyword>
<proteinExistence type="inferred from homology"/>
<dbReference type="OMA" id="PDETFHC"/>
<dbReference type="InParanoid" id="G8YNA5"/>
<comment type="function">
    <text evidence="11">Required for selective autophagic degradation of the nucleus (nucleophagy) as well as for mitophagy which contributes to regulate mitochondrial quantity and quality by eliminating the mitochondria to a basal level to fulfill cellular energy requirements and preventing excess ROS production.</text>
</comment>
<dbReference type="InterPro" id="IPR046792">
    <property type="entry name" value="Peptidase_C54_cat"/>
</dbReference>
<dbReference type="eggNOG" id="KOG2674">
    <property type="taxonomic scope" value="Eukaryota"/>
</dbReference>
<feature type="region of interest" description="Disordered" evidence="12">
    <location>
        <begin position="39"/>
        <end position="65"/>
    </location>
</feature>
<dbReference type="Pfam" id="PF03416">
    <property type="entry name" value="Peptidase_C54"/>
    <property type="match status" value="1"/>
</dbReference>
<protein>
    <recommendedName>
        <fullName evidence="11">Cysteine protease</fullName>
        <ecNumber evidence="11">3.4.22.-</ecNumber>
    </recommendedName>
</protein>
<organism evidence="14 15">
    <name type="scientific">Pichia sorbitophila (strain ATCC MYA-4447 / BCRC 22081 / CBS 7064 / NBRC 10061 / NRRL Y-12695)</name>
    <name type="common">Hybrid yeast</name>
    <dbReference type="NCBI Taxonomy" id="559304"/>
    <lineage>
        <taxon>Eukaryota</taxon>
        <taxon>Fungi</taxon>
        <taxon>Dikarya</taxon>
        <taxon>Ascomycota</taxon>
        <taxon>Saccharomycotina</taxon>
        <taxon>Pichiomycetes</taxon>
        <taxon>Debaryomycetaceae</taxon>
        <taxon>Millerozyma</taxon>
    </lineage>
</organism>
<keyword evidence="4 11" id="KW-0963">Cytoplasm</keyword>
<dbReference type="EC" id="3.4.22.-" evidence="11"/>
<dbReference type="GO" id="GO:0016485">
    <property type="term" value="P:protein processing"/>
    <property type="evidence" value="ECO:0007669"/>
    <property type="project" value="TreeGrafter"/>
</dbReference>
<gene>
    <name evidence="14" type="primary">Piso0_001485</name>
    <name evidence="14" type="ORF">GNLVRS01_PISO0E06098g</name>
</gene>
<evidence type="ECO:0000256" key="11">
    <source>
        <dbReference type="RuleBase" id="RU363115"/>
    </source>
</evidence>
<comment type="similarity">
    <text evidence="2 11">Belongs to the peptidase C54 family.</text>
</comment>
<evidence type="ECO:0000256" key="4">
    <source>
        <dbReference type="ARBA" id="ARBA00022490"/>
    </source>
</evidence>
<dbReference type="SUPFAM" id="SSF54001">
    <property type="entry name" value="Cysteine proteinases"/>
    <property type="match status" value="1"/>
</dbReference>
<feature type="domain" description="Peptidase C54 catalytic" evidence="13">
    <location>
        <begin position="79"/>
        <end position="376"/>
    </location>
</feature>
<dbReference type="GO" id="GO:0035973">
    <property type="term" value="P:aggrephagy"/>
    <property type="evidence" value="ECO:0007669"/>
    <property type="project" value="TreeGrafter"/>
</dbReference>
<dbReference type="AlphaFoldDB" id="G8YNA5"/>
<dbReference type="PANTHER" id="PTHR22624">
    <property type="entry name" value="CYSTEINE PROTEASE ATG4"/>
    <property type="match status" value="1"/>
</dbReference>
<dbReference type="FunCoup" id="G8YNA5">
    <property type="interactions" value="516"/>
</dbReference>
<dbReference type="GO" id="GO:0019786">
    <property type="term" value="F:protein-phosphatidylethanolamide deconjugating activity"/>
    <property type="evidence" value="ECO:0007669"/>
    <property type="project" value="InterPro"/>
</dbReference>
<evidence type="ECO:0000256" key="6">
    <source>
        <dbReference type="ARBA" id="ARBA00022801"/>
    </source>
</evidence>
<dbReference type="GO" id="GO:0015031">
    <property type="term" value="P:protein transport"/>
    <property type="evidence" value="ECO:0007669"/>
    <property type="project" value="UniProtKB-KW"/>
</dbReference>
<evidence type="ECO:0000256" key="10">
    <source>
        <dbReference type="ARBA" id="ARBA00029362"/>
    </source>
</evidence>
<keyword evidence="7" id="KW-0788">Thiol protease</keyword>
<feature type="region of interest" description="Disordered" evidence="12">
    <location>
        <begin position="450"/>
        <end position="480"/>
    </location>
</feature>
<dbReference type="GO" id="GO:0000407">
    <property type="term" value="C:phagophore assembly site"/>
    <property type="evidence" value="ECO:0007669"/>
    <property type="project" value="UniProtKB-SubCell"/>
</dbReference>
<evidence type="ECO:0000256" key="2">
    <source>
        <dbReference type="ARBA" id="ARBA00010958"/>
    </source>
</evidence>
<comment type="catalytic activity">
    <reaction evidence="10">
        <text>[protein]-C-terminal L-amino acid-glycyl-phosphatidylethanolamide + H2O = [protein]-C-terminal L-amino acid-glycine + a 1,2-diacyl-sn-glycero-3-phosphoethanolamine</text>
        <dbReference type="Rhea" id="RHEA:67548"/>
        <dbReference type="Rhea" id="RHEA-COMP:17323"/>
        <dbReference type="Rhea" id="RHEA-COMP:17324"/>
        <dbReference type="ChEBI" id="CHEBI:15377"/>
        <dbReference type="ChEBI" id="CHEBI:64612"/>
        <dbReference type="ChEBI" id="CHEBI:172940"/>
        <dbReference type="ChEBI" id="CHEBI:172941"/>
    </reaction>
    <physiologicalReaction direction="left-to-right" evidence="10">
        <dbReference type="Rhea" id="RHEA:67549"/>
    </physiologicalReaction>
</comment>
<dbReference type="InterPro" id="IPR005078">
    <property type="entry name" value="Peptidase_C54"/>
</dbReference>
<accession>G8YNA5</accession>
<dbReference type="GO" id="GO:0000423">
    <property type="term" value="P:mitophagy"/>
    <property type="evidence" value="ECO:0007669"/>
    <property type="project" value="TreeGrafter"/>
</dbReference>
<keyword evidence="8" id="KW-0653">Protein transport</keyword>
<dbReference type="OrthoDB" id="2960936at2759"/>
<keyword evidence="11" id="KW-0539">Nucleus</keyword>
<evidence type="ECO:0000256" key="3">
    <source>
        <dbReference type="ARBA" id="ARBA00022448"/>
    </source>
</evidence>
<evidence type="ECO:0000256" key="7">
    <source>
        <dbReference type="ARBA" id="ARBA00022807"/>
    </source>
</evidence>
<evidence type="ECO:0000256" key="8">
    <source>
        <dbReference type="ARBA" id="ARBA00022927"/>
    </source>
</evidence>
<evidence type="ECO:0000256" key="9">
    <source>
        <dbReference type="ARBA" id="ARBA00023006"/>
    </source>
</evidence>
<keyword evidence="3" id="KW-0813">Transport</keyword>
<comment type="subcellular location">
    <subcellularLocation>
        <location evidence="11">Nucleus</location>
    </subcellularLocation>
    <subcellularLocation>
        <location evidence="11">Cytoplasm</location>
    </subcellularLocation>
    <subcellularLocation>
        <location evidence="1">Preautophagosomal structure</location>
    </subcellularLocation>
</comment>
<keyword evidence="5 11" id="KW-0645">Protease</keyword>
<evidence type="ECO:0000256" key="5">
    <source>
        <dbReference type="ARBA" id="ARBA00022670"/>
    </source>
</evidence>
<evidence type="ECO:0000256" key="12">
    <source>
        <dbReference type="SAM" id="MobiDB-lite"/>
    </source>
</evidence>
<name>G8YNA5_PICSO</name>
<feature type="compositionally biased region" description="Basic and acidic residues" evidence="12">
    <location>
        <begin position="453"/>
        <end position="465"/>
    </location>
</feature>
<evidence type="ECO:0000259" key="13">
    <source>
        <dbReference type="Pfam" id="PF03416"/>
    </source>
</evidence>
<dbReference type="Proteomes" id="UP000005222">
    <property type="component" value="Chromosome E"/>
</dbReference>
<evidence type="ECO:0000313" key="14">
    <source>
        <dbReference type="EMBL" id="CCE79423.1"/>
    </source>
</evidence>
<dbReference type="EMBL" id="FO082055">
    <property type="protein sequence ID" value="CCE79423.1"/>
    <property type="molecule type" value="Genomic_DNA"/>
</dbReference>